<evidence type="ECO:0000256" key="12">
    <source>
        <dbReference type="ARBA" id="ARBA00038905"/>
    </source>
</evidence>
<feature type="binding site" evidence="17">
    <location>
        <position position="20"/>
    </location>
    <ligand>
        <name>8-oxo-dGTP</name>
        <dbReference type="ChEBI" id="CHEBI:77896"/>
    </ligand>
</feature>
<dbReference type="CDD" id="cd03425">
    <property type="entry name" value="NUDIX_MutT_NudA_like"/>
    <property type="match status" value="1"/>
</dbReference>
<dbReference type="PROSITE" id="PS00893">
    <property type="entry name" value="NUDIX_BOX"/>
    <property type="match status" value="1"/>
</dbReference>
<dbReference type="RefSeq" id="WP_109719763.1">
    <property type="nucleotide sequence ID" value="NZ_QEQK01000005.1"/>
</dbReference>
<dbReference type="SUPFAM" id="SSF55811">
    <property type="entry name" value="Nudix"/>
    <property type="match status" value="1"/>
</dbReference>
<dbReference type="InterPro" id="IPR020084">
    <property type="entry name" value="NUDIX_hydrolase_CS"/>
</dbReference>
<dbReference type="GO" id="GO:0044715">
    <property type="term" value="F:8-oxo-dGDP phosphatase activity"/>
    <property type="evidence" value="ECO:0007669"/>
    <property type="project" value="TreeGrafter"/>
</dbReference>
<evidence type="ECO:0000256" key="4">
    <source>
        <dbReference type="ARBA" id="ARBA00022705"/>
    </source>
</evidence>
<name>A0A363UMB8_9GAMM</name>
<feature type="domain" description="Nudix hydrolase" evidence="20">
    <location>
        <begin position="1"/>
        <end position="127"/>
    </location>
</feature>
<evidence type="ECO:0000256" key="1">
    <source>
        <dbReference type="ARBA" id="ARBA00001946"/>
    </source>
</evidence>
<evidence type="ECO:0000256" key="6">
    <source>
        <dbReference type="ARBA" id="ARBA00022763"/>
    </source>
</evidence>
<evidence type="ECO:0000256" key="15">
    <source>
        <dbReference type="ARBA" id="ARBA00041979"/>
    </source>
</evidence>
<keyword evidence="8 18" id="KW-0460">Magnesium</keyword>
<dbReference type="Proteomes" id="UP000251800">
    <property type="component" value="Unassembled WGS sequence"/>
</dbReference>
<dbReference type="NCBIfam" id="NF006530">
    <property type="entry name" value="PRK08999.1"/>
    <property type="match status" value="1"/>
</dbReference>
<dbReference type="InterPro" id="IPR036206">
    <property type="entry name" value="ThiamineP_synth_sf"/>
</dbReference>
<dbReference type="Pfam" id="PF02581">
    <property type="entry name" value="TMP-TENI"/>
    <property type="match status" value="1"/>
</dbReference>
<dbReference type="GO" id="GO:0006281">
    <property type="term" value="P:DNA repair"/>
    <property type="evidence" value="ECO:0007669"/>
    <property type="project" value="UniProtKB-KW"/>
</dbReference>
<keyword evidence="3" id="KW-0515">Mutator protein</keyword>
<dbReference type="Gene3D" id="3.90.79.10">
    <property type="entry name" value="Nucleoside Triphosphate Pyrophosphohydrolase"/>
    <property type="match status" value="1"/>
</dbReference>
<dbReference type="PANTHER" id="PTHR47707:SF1">
    <property type="entry name" value="NUDIX HYDROLASE FAMILY PROTEIN"/>
    <property type="match status" value="1"/>
</dbReference>
<comment type="similarity">
    <text evidence="2 19">Belongs to the Nudix hydrolase family.</text>
</comment>
<dbReference type="OrthoDB" id="9810648at2"/>
<feature type="binding site" evidence="18">
    <location>
        <position position="54"/>
    </location>
    <ligand>
        <name>Mg(2+)</name>
        <dbReference type="ChEBI" id="CHEBI:18420"/>
    </ligand>
</feature>
<dbReference type="InterPro" id="IPR003561">
    <property type="entry name" value="Mutator_MutT"/>
</dbReference>
<comment type="catalytic activity">
    <reaction evidence="10">
        <text>8-oxo-dGTP + H2O = 8-oxo-dGMP + diphosphate + H(+)</text>
        <dbReference type="Rhea" id="RHEA:31575"/>
        <dbReference type="ChEBI" id="CHEBI:15377"/>
        <dbReference type="ChEBI" id="CHEBI:15378"/>
        <dbReference type="ChEBI" id="CHEBI:33019"/>
        <dbReference type="ChEBI" id="CHEBI:63224"/>
        <dbReference type="ChEBI" id="CHEBI:77896"/>
        <dbReference type="EC" id="3.6.1.55"/>
    </reaction>
</comment>
<evidence type="ECO:0000259" key="20">
    <source>
        <dbReference type="PROSITE" id="PS51462"/>
    </source>
</evidence>
<feature type="binding site" evidence="18">
    <location>
        <position position="34"/>
    </location>
    <ligand>
        <name>Mg(2+)</name>
        <dbReference type="ChEBI" id="CHEBI:18420"/>
    </ligand>
</feature>
<dbReference type="PRINTS" id="PR00502">
    <property type="entry name" value="NUDIXFAMILY"/>
</dbReference>
<evidence type="ECO:0000256" key="13">
    <source>
        <dbReference type="ARBA" id="ARBA00040794"/>
    </source>
</evidence>
<feature type="binding site" evidence="17">
    <location>
        <begin position="31"/>
        <end position="34"/>
    </location>
    <ligand>
        <name>8-oxo-dGTP</name>
        <dbReference type="ChEBI" id="CHEBI:77896"/>
    </ligand>
</feature>
<evidence type="ECO:0000256" key="17">
    <source>
        <dbReference type="PIRSR" id="PIRSR603561-1"/>
    </source>
</evidence>
<evidence type="ECO:0000256" key="11">
    <source>
        <dbReference type="ARBA" id="ARBA00036904"/>
    </source>
</evidence>
<sequence length="310" mass="33680">MLHIAVGVLRRGSEVLISQRLAGKPGAGQWEFPGGKLEPGETVTQALRRELAEELGVEVLDHQPLMRLVHQYPDRTVLLDTWLVNRWKQEPSGREGQATRWCPVEALSTAGLLAADQPLVAALQWPACYAFTPDHWSANDLLSIRQQLATSAVLTRLRLPRLSDTAYRDLVLRLLDSGVQRLAVDRTEIDWAAAAAAERLILHLPGHALESAGSQAPAWAGGCVVSCHDQKTSQQAAQWGAQTLVIGSARRTATHPDRLPAGWSELRRLADGAGLPCYAIGGLTPRDLSVARRAGCFAVAGIRGFWPRSA</sequence>
<evidence type="ECO:0000313" key="21">
    <source>
        <dbReference type="EMBL" id="PWN56569.1"/>
    </source>
</evidence>
<evidence type="ECO:0000256" key="19">
    <source>
        <dbReference type="RuleBase" id="RU003476"/>
    </source>
</evidence>
<keyword evidence="9" id="KW-0234">DNA repair</keyword>
<evidence type="ECO:0000256" key="9">
    <source>
        <dbReference type="ARBA" id="ARBA00023204"/>
    </source>
</evidence>
<dbReference type="PROSITE" id="PS51462">
    <property type="entry name" value="NUDIX"/>
    <property type="match status" value="1"/>
</dbReference>
<dbReference type="SUPFAM" id="SSF51391">
    <property type="entry name" value="Thiamin phosphate synthase"/>
    <property type="match status" value="1"/>
</dbReference>
<dbReference type="InterPro" id="IPR022998">
    <property type="entry name" value="ThiamineP_synth_TenI"/>
</dbReference>
<evidence type="ECO:0000256" key="16">
    <source>
        <dbReference type="ARBA" id="ARBA00042798"/>
    </source>
</evidence>
<evidence type="ECO:0000256" key="10">
    <source>
        <dbReference type="ARBA" id="ARBA00035861"/>
    </source>
</evidence>
<keyword evidence="7 19" id="KW-0378">Hydrolase</keyword>
<dbReference type="Gene3D" id="3.20.20.70">
    <property type="entry name" value="Aldolase class I"/>
    <property type="match status" value="1"/>
</dbReference>
<accession>A0A363UMB8</accession>
<evidence type="ECO:0000313" key="22">
    <source>
        <dbReference type="Proteomes" id="UP000251800"/>
    </source>
</evidence>
<dbReference type="AlphaFoldDB" id="A0A363UMB8"/>
<dbReference type="GO" id="GO:0046872">
    <property type="term" value="F:metal ion binding"/>
    <property type="evidence" value="ECO:0007669"/>
    <property type="project" value="UniProtKB-KW"/>
</dbReference>
<dbReference type="PANTHER" id="PTHR47707">
    <property type="entry name" value="8-OXO-DGTP DIPHOSPHATASE"/>
    <property type="match status" value="1"/>
</dbReference>
<dbReference type="EC" id="3.6.1.55" evidence="12"/>
<dbReference type="Pfam" id="PF00293">
    <property type="entry name" value="NUDIX"/>
    <property type="match status" value="1"/>
</dbReference>
<dbReference type="InterPro" id="IPR013785">
    <property type="entry name" value="Aldolase_TIM"/>
</dbReference>
<evidence type="ECO:0000256" key="14">
    <source>
        <dbReference type="ARBA" id="ARBA00041592"/>
    </source>
</evidence>
<organism evidence="21 22">
    <name type="scientific">Abyssibacter profundi</name>
    <dbReference type="NCBI Taxonomy" id="2182787"/>
    <lineage>
        <taxon>Bacteria</taxon>
        <taxon>Pseudomonadati</taxon>
        <taxon>Pseudomonadota</taxon>
        <taxon>Gammaproteobacteria</taxon>
        <taxon>Chromatiales</taxon>
        <taxon>Oceanococcaceae</taxon>
        <taxon>Abyssibacter</taxon>
    </lineage>
</organism>
<protein>
    <recommendedName>
        <fullName evidence="13">8-oxo-dGTP diphosphatase</fullName>
        <ecNumber evidence="12">3.6.1.55</ecNumber>
    </recommendedName>
    <alternativeName>
        <fullName evidence="16">7,8-dihydro-8-oxoguanine-triphosphatase</fullName>
    </alternativeName>
    <alternativeName>
        <fullName evidence="15">Mutator protein MutT</fullName>
    </alternativeName>
    <alternativeName>
        <fullName evidence="14">dGTP pyrophosphohydrolase</fullName>
    </alternativeName>
</protein>
<evidence type="ECO:0000256" key="8">
    <source>
        <dbReference type="ARBA" id="ARBA00022842"/>
    </source>
</evidence>
<dbReference type="GO" id="GO:0044716">
    <property type="term" value="F:8-oxo-GDP phosphatase activity"/>
    <property type="evidence" value="ECO:0007669"/>
    <property type="project" value="TreeGrafter"/>
</dbReference>
<keyword evidence="6" id="KW-0227">DNA damage</keyword>
<dbReference type="InterPro" id="IPR000086">
    <property type="entry name" value="NUDIX_hydrolase_dom"/>
</dbReference>
<comment type="cofactor">
    <cofactor evidence="1 18">
        <name>Mg(2+)</name>
        <dbReference type="ChEBI" id="CHEBI:18420"/>
    </cofactor>
</comment>
<dbReference type="GO" id="GO:0008413">
    <property type="term" value="F:8-oxo-7,8-dihydroguanosine triphosphate pyrophosphatase activity"/>
    <property type="evidence" value="ECO:0007669"/>
    <property type="project" value="InterPro"/>
</dbReference>
<dbReference type="NCBIfam" id="TIGR00586">
    <property type="entry name" value="mutt"/>
    <property type="match status" value="1"/>
</dbReference>
<evidence type="ECO:0000256" key="5">
    <source>
        <dbReference type="ARBA" id="ARBA00022723"/>
    </source>
</evidence>
<evidence type="ECO:0000256" key="3">
    <source>
        <dbReference type="ARBA" id="ARBA00022457"/>
    </source>
</evidence>
<keyword evidence="4" id="KW-0235">DNA replication</keyword>
<gene>
    <name evidence="21" type="ORF">DEH80_07020</name>
</gene>
<reference evidence="21 22" key="1">
    <citation type="submission" date="2018-05" db="EMBL/GenBank/DDBJ databases">
        <title>Abyssibacter profundi OUC007T gen. nov., sp. nov, a marine bacterium isolated from seawater of the Mariana Trench.</title>
        <authorList>
            <person name="Zhou S."/>
        </authorList>
    </citation>
    <scope>NUCLEOTIDE SEQUENCE [LARGE SCALE GENOMIC DNA]</scope>
    <source>
        <strain evidence="21 22">OUC007</strain>
    </source>
</reference>
<evidence type="ECO:0000256" key="18">
    <source>
        <dbReference type="PIRSR" id="PIRSR603561-2"/>
    </source>
</evidence>
<evidence type="ECO:0000256" key="2">
    <source>
        <dbReference type="ARBA" id="ARBA00005582"/>
    </source>
</evidence>
<dbReference type="InterPro" id="IPR015797">
    <property type="entry name" value="NUDIX_hydrolase-like_dom_sf"/>
</dbReference>
<evidence type="ECO:0000256" key="7">
    <source>
        <dbReference type="ARBA" id="ARBA00022801"/>
    </source>
</evidence>
<dbReference type="GO" id="GO:0035539">
    <property type="term" value="F:8-oxo-7,8-dihydrodeoxyguanosine triphosphate pyrophosphatase activity"/>
    <property type="evidence" value="ECO:0007669"/>
    <property type="project" value="UniProtKB-EC"/>
</dbReference>
<comment type="catalytic activity">
    <reaction evidence="11">
        <text>8-oxo-GTP + H2O = 8-oxo-GMP + diphosphate + H(+)</text>
        <dbReference type="Rhea" id="RHEA:67616"/>
        <dbReference type="ChEBI" id="CHEBI:15377"/>
        <dbReference type="ChEBI" id="CHEBI:15378"/>
        <dbReference type="ChEBI" id="CHEBI:33019"/>
        <dbReference type="ChEBI" id="CHEBI:143553"/>
        <dbReference type="ChEBI" id="CHEBI:145694"/>
    </reaction>
</comment>
<dbReference type="InterPro" id="IPR047127">
    <property type="entry name" value="MutT-like"/>
</dbReference>
<dbReference type="GO" id="GO:0009228">
    <property type="term" value="P:thiamine biosynthetic process"/>
    <property type="evidence" value="ECO:0007669"/>
    <property type="project" value="UniProtKB-KW"/>
</dbReference>
<dbReference type="GO" id="GO:0006260">
    <property type="term" value="P:DNA replication"/>
    <property type="evidence" value="ECO:0007669"/>
    <property type="project" value="UniProtKB-KW"/>
</dbReference>
<dbReference type="InterPro" id="IPR020476">
    <property type="entry name" value="Nudix_hydrolase"/>
</dbReference>
<dbReference type="EMBL" id="QEQK01000005">
    <property type="protein sequence ID" value="PWN56569.1"/>
    <property type="molecule type" value="Genomic_DNA"/>
</dbReference>
<proteinExistence type="inferred from homology"/>
<comment type="caution">
    <text evidence="21">The sequence shown here is derived from an EMBL/GenBank/DDBJ whole genome shotgun (WGS) entry which is preliminary data.</text>
</comment>
<keyword evidence="5 18" id="KW-0479">Metal-binding</keyword>
<keyword evidence="22" id="KW-1185">Reference proteome</keyword>